<evidence type="ECO:0000256" key="1">
    <source>
        <dbReference type="SAM" id="MobiDB-lite"/>
    </source>
</evidence>
<name>A0A9X1MIA5_9MICC</name>
<proteinExistence type="predicted"/>
<dbReference type="AlphaFoldDB" id="A0A9X1MIA5"/>
<evidence type="ECO:0000256" key="2">
    <source>
        <dbReference type="SAM" id="SignalP"/>
    </source>
</evidence>
<protein>
    <submittedName>
        <fullName evidence="3">Uncharacterized protein</fullName>
    </submittedName>
</protein>
<feature type="compositionally biased region" description="Basic and acidic residues" evidence="1">
    <location>
        <begin position="511"/>
        <end position="523"/>
    </location>
</feature>
<feature type="chain" id="PRO_5040864883" evidence="2">
    <location>
        <begin position="25"/>
        <end position="549"/>
    </location>
</feature>
<dbReference type="EMBL" id="JAJFZV010000018">
    <property type="protein sequence ID" value="MCC3299437.1"/>
    <property type="molecule type" value="Genomic_DNA"/>
</dbReference>
<feature type="compositionally biased region" description="Basic and acidic residues" evidence="1">
    <location>
        <begin position="539"/>
        <end position="549"/>
    </location>
</feature>
<reference evidence="3" key="1">
    <citation type="submission" date="2021-10" db="EMBL/GenBank/DDBJ databases">
        <title>Novel species in genus Arthrobacter.</title>
        <authorList>
            <person name="Liu Y."/>
        </authorList>
    </citation>
    <scope>NUCLEOTIDE SEQUENCE</scope>
    <source>
        <strain evidence="3">Zg-Y453</strain>
    </source>
</reference>
<dbReference type="Proteomes" id="UP001139158">
    <property type="component" value="Unassembled WGS sequence"/>
</dbReference>
<sequence length="549" mass="57428">MRRKPTGRQGVLLFGGSAAVAAVAAAATAVTALIGFPVLADDGAPQAAPAEAPEAVAASWTQTLATTVLTNVLQDPLPGWKAEGGLQRAVVAPLPYSCPVQNSAASTSLARSYTVGGNRIRVTLQAYTAGLGAEALSQMHSGAAVCAGAEGAVAQSPIYGTAPGQDSMVASVSHGGQRTSVASFREGDVLVFTTGSNQQGLVDAAVQLDKSLSTKLQGICANTRSSVEDASRSVFSLAGYKPFTRKVTVSIPAVELPSTAPKASPSATASGTPSAKAEKAKPKAKALTPYPIPAPDLVDGPAEPMEEPGFPVWPLMPEPLDMPEAPKAPAAAAPTQKSFPVPAADTTGPGCGWAFTGQKAPGFDAGHSRDTEKKQSEQARRDLEAGAKDWQEDVLAYWKSYDSYKAAAEKYSKYADKVAETNRAWRVIAAEWDEYNAALDEYESDRAAREDFLDRRDAARAEYEKQVKICSLPVPSEAPVPQVPEKAPEPSPTPSSAPSPSAEPVPTADPAETRELKVRDGCPPEKPSILTEDVPEVPKAPEKPRDPRP</sequence>
<gene>
    <name evidence="3" type="ORF">LJ757_16715</name>
</gene>
<feature type="signal peptide" evidence="2">
    <location>
        <begin position="1"/>
        <end position="24"/>
    </location>
</feature>
<keyword evidence="4" id="KW-1185">Reference proteome</keyword>
<feature type="compositionally biased region" description="Low complexity" evidence="1">
    <location>
        <begin position="257"/>
        <end position="275"/>
    </location>
</feature>
<organism evidence="3 4">
    <name type="scientific">Arthrobacter caoxuetaonis</name>
    <dbReference type="NCBI Taxonomy" id="2886935"/>
    <lineage>
        <taxon>Bacteria</taxon>
        <taxon>Bacillati</taxon>
        <taxon>Actinomycetota</taxon>
        <taxon>Actinomycetes</taxon>
        <taxon>Micrococcales</taxon>
        <taxon>Micrococcaceae</taxon>
        <taxon>Arthrobacter</taxon>
    </lineage>
</organism>
<feature type="compositionally biased region" description="Basic and acidic residues" evidence="1">
    <location>
        <begin position="366"/>
        <end position="385"/>
    </location>
</feature>
<feature type="compositionally biased region" description="Low complexity" evidence="1">
    <location>
        <begin position="323"/>
        <end position="334"/>
    </location>
</feature>
<accession>A0A9X1MIA5</accession>
<evidence type="ECO:0000313" key="3">
    <source>
        <dbReference type="EMBL" id="MCC3299437.1"/>
    </source>
</evidence>
<feature type="region of interest" description="Disordered" evidence="1">
    <location>
        <begin position="257"/>
        <end position="338"/>
    </location>
</feature>
<dbReference type="RefSeq" id="WP_227897424.1">
    <property type="nucleotide sequence ID" value="NZ_CP099467.1"/>
</dbReference>
<keyword evidence="2" id="KW-0732">Signal</keyword>
<feature type="region of interest" description="Disordered" evidence="1">
    <location>
        <begin position="354"/>
        <end position="385"/>
    </location>
</feature>
<evidence type="ECO:0000313" key="4">
    <source>
        <dbReference type="Proteomes" id="UP001139158"/>
    </source>
</evidence>
<feature type="compositionally biased region" description="Pro residues" evidence="1">
    <location>
        <begin position="489"/>
        <end position="503"/>
    </location>
</feature>
<feature type="region of interest" description="Disordered" evidence="1">
    <location>
        <begin position="470"/>
        <end position="549"/>
    </location>
</feature>
<comment type="caution">
    <text evidence="3">The sequence shown here is derived from an EMBL/GenBank/DDBJ whole genome shotgun (WGS) entry which is preliminary data.</text>
</comment>